<keyword evidence="3" id="KW-1185">Reference proteome</keyword>
<dbReference type="RefSeq" id="WP_184533225.1">
    <property type="nucleotide sequence ID" value="NZ_JACHJW010000001.1"/>
</dbReference>
<feature type="transmembrane region" description="Helical" evidence="1">
    <location>
        <begin position="30"/>
        <end position="49"/>
    </location>
</feature>
<comment type="caution">
    <text evidence="2">The sequence shown here is derived from an EMBL/GenBank/DDBJ whole genome shotgun (WGS) entry which is preliminary data.</text>
</comment>
<dbReference type="AlphaFoldDB" id="A0A7W7SN69"/>
<evidence type="ECO:0000313" key="2">
    <source>
        <dbReference type="EMBL" id="MBB4957312.1"/>
    </source>
</evidence>
<keyword evidence="1" id="KW-0812">Transmembrane</keyword>
<evidence type="ECO:0000256" key="1">
    <source>
        <dbReference type="SAM" id="Phobius"/>
    </source>
</evidence>
<dbReference type="InterPro" id="IPR021214">
    <property type="entry name" value="DUF2568"/>
</dbReference>
<reference evidence="2 3" key="1">
    <citation type="submission" date="2020-08" db="EMBL/GenBank/DDBJ databases">
        <title>Sequencing the genomes of 1000 actinobacteria strains.</title>
        <authorList>
            <person name="Klenk H.-P."/>
        </authorList>
    </citation>
    <scope>NUCLEOTIDE SEQUENCE [LARGE SCALE GENOMIC DNA]</scope>
    <source>
        <strain evidence="2 3">DSM 45886</strain>
    </source>
</reference>
<dbReference type="Proteomes" id="UP000578819">
    <property type="component" value="Unassembled WGS sequence"/>
</dbReference>
<keyword evidence="1" id="KW-0472">Membrane</keyword>
<name>A0A7W7SN69_9ACTN</name>
<keyword evidence="1" id="KW-1133">Transmembrane helix</keyword>
<dbReference type="Pfam" id="PF10823">
    <property type="entry name" value="DUF2568"/>
    <property type="match status" value="1"/>
</dbReference>
<evidence type="ECO:0000313" key="3">
    <source>
        <dbReference type="Proteomes" id="UP000578819"/>
    </source>
</evidence>
<organism evidence="2 3">
    <name type="scientific">Micromonospora polyrhachis</name>
    <dbReference type="NCBI Taxonomy" id="1282883"/>
    <lineage>
        <taxon>Bacteria</taxon>
        <taxon>Bacillati</taxon>
        <taxon>Actinomycetota</taxon>
        <taxon>Actinomycetes</taxon>
        <taxon>Micromonosporales</taxon>
        <taxon>Micromonosporaceae</taxon>
        <taxon>Micromonospora</taxon>
    </lineage>
</organism>
<gene>
    <name evidence="2" type="ORF">FHR38_001045</name>
</gene>
<protein>
    <recommendedName>
        <fullName evidence="4">DUF2568 domain-containing protein</fullName>
    </recommendedName>
</protein>
<feature type="transmembrane region" description="Helical" evidence="1">
    <location>
        <begin position="70"/>
        <end position="97"/>
    </location>
</feature>
<evidence type="ECO:0008006" key="4">
    <source>
        <dbReference type="Google" id="ProtNLM"/>
    </source>
</evidence>
<dbReference type="EMBL" id="JACHJW010000001">
    <property type="protein sequence ID" value="MBB4957312.1"/>
    <property type="molecule type" value="Genomic_DNA"/>
</dbReference>
<sequence length="129" mass="13751">MTVALGLRFLLELAALAALAYGGWQAPAPIWVRLFLSVLLPLAAVAIWGRWVAPKGRKVLPDPLRLIPEWCVFGGGALALVAAGHPWLGVALALLAAGDRLALWWLDRNSGDAAPTDQTTPLRPGDTTR</sequence>
<proteinExistence type="predicted"/>
<accession>A0A7W7SN69</accession>